<evidence type="ECO:0000313" key="3">
    <source>
        <dbReference type="Proteomes" id="UP000235786"/>
    </source>
</evidence>
<gene>
    <name evidence="2" type="ORF">L207DRAFT_432550</name>
</gene>
<evidence type="ECO:0000259" key="1">
    <source>
        <dbReference type="Pfam" id="PF06985"/>
    </source>
</evidence>
<keyword evidence="3" id="KW-1185">Reference proteome</keyword>
<dbReference type="Pfam" id="PF06985">
    <property type="entry name" value="HET"/>
    <property type="match status" value="1"/>
</dbReference>
<sequence>MSAVANFLAFRSREQPTQRRSLYPRPLDFPSFEVRLLTLLPPDGGNENDDGSIHCTLKYDFLIERNAYTGDTLPISEYVALSYCWGDPFVRRLIFVNNIPVEVTTNLEAALRALRDMKIEVLWIDALCINQEDLLERGLQVMRMGLIYSNAVKVLAWIGEKDYYSERAMNYLHVEARAQAQGGLGKNIHISEYHAESVSALLRRPYWKRVWVIQEISKGREVHVVCGS</sequence>
<name>A0A2J6RH30_HYAVF</name>
<evidence type="ECO:0000313" key="2">
    <source>
        <dbReference type="EMBL" id="PMD37806.1"/>
    </source>
</evidence>
<organism evidence="2 3">
    <name type="scientific">Hyaloscypha variabilis (strain UAMH 11265 / GT02V1 / F)</name>
    <name type="common">Meliniomyces variabilis</name>
    <dbReference type="NCBI Taxonomy" id="1149755"/>
    <lineage>
        <taxon>Eukaryota</taxon>
        <taxon>Fungi</taxon>
        <taxon>Dikarya</taxon>
        <taxon>Ascomycota</taxon>
        <taxon>Pezizomycotina</taxon>
        <taxon>Leotiomycetes</taxon>
        <taxon>Helotiales</taxon>
        <taxon>Hyaloscyphaceae</taxon>
        <taxon>Hyaloscypha</taxon>
        <taxon>Hyaloscypha variabilis</taxon>
    </lineage>
</organism>
<proteinExistence type="predicted"/>
<reference evidence="2 3" key="1">
    <citation type="submission" date="2016-04" db="EMBL/GenBank/DDBJ databases">
        <title>A degradative enzymes factory behind the ericoid mycorrhizal symbiosis.</title>
        <authorList>
            <consortium name="DOE Joint Genome Institute"/>
            <person name="Martino E."/>
            <person name="Morin E."/>
            <person name="Grelet G."/>
            <person name="Kuo A."/>
            <person name="Kohler A."/>
            <person name="Daghino S."/>
            <person name="Barry K."/>
            <person name="Choi C."/>
            <person name="Cichocki N."/>
            <person name="Clum A."/>
            <person name="Copeland A."/>
            <person name="Hainaut M."/>
            <person name="Haridas S."/>
            <person name="Labutti K."/>
            <person name="Lindquist E."/>
            <person name="Lipzen A."/>
            <person name="Khouja H.-R."/>
            <person name="Murat C."/>
            <person name="Ohm R."/>
            <person name="Olson A."/>
            <person name="Spatafora J."/>
            <person name="Veneault-Fourrey C."/>
            <person name="Henrissat B."/>
            <person name="Grigoriev I."/>
            <person name="Martin F."/>
            <person name="Perotto S."/>
        </authorList>
    </citation>
    <scope>NUCLEOTIDE SEQUENCE [LARGE SCALE GENOMIC DNA]</scope>
    <source>
        <strain evidence="2 3">F</strain>
    </source>
</reference>
<dbReference type="PANTHER" id="PTHR24148">
    <property type="entry name" value="ANKYRIN REPEAT DOMAIN-CONTAINING PROTEIN 39 HOMOLOG-RELATED"/>
    <property type="match status" value="1"/>
</dbReference>
<dbReference type="InterPro" id="IPR052895">
    <property type="entry name" value="HetReg/Transcr_Mod"/>
</dbReference>
<dbReference type="AlphaFoldDB" id="A0A2J6RH30"/>
<dbReference type="STRING" id="1149755.A0A2J6RH30"/>
<dbReference type="EMBL" id="KZ613949">
    <property type="protein sequence ID" value="PMD37806.1"/>
    <property type="molecule type" value="Genomic_DNA"/>
</dbReference>
<dbReference type="OrthoDB" id="3526006at2759"/>
<dbReference type="InterPro" id="IPR010730">
    <property type="entry name" value="HET"/>
</dbReference>
<accession>A0A2J6RH30</accession>
<dbReference type="Proteomes" id="UP000235786">
    <property type="component" value="Unassembled WGS sequence"/>
</dbReference>
<dbReference type="PANTHER" id="PTHR24148:SF73">
    <property type="entry name" value="HET DOMAIN PROTEIN (AFU_ORTHOLOGUE AFUA_8G01020)"/>
    <property type="match status" value="1"/>
</dbReference>
<protein>
    <submittedName>
        <fullName evidence="2">HET-domain-containing protein</fullName>
    </submittedName>
</protein>
<feature type="domain" description="Heterokaryon incompatibility" evidence="1">
    <location>
        <begin position="78"/>
        <end position="215"/>
    </location>
</feature>